<evidence type="ECO:0000313" key="2">
    <source>
        <dbReference type="Proteomes" id="UP000054058"/>
    </source>
</evidence>
<keyword evidence="2" id="KW-1185">Reference proteome</keyword>
<gene>
    <name evidence="1" type="ORF">MUS1_10320</name>
</gene>
<proteinExistence type="predicted"/>
<dbReference type="AlphaFoldDB" id="X7E2H4"/>
<dbReference type="InterPro" id="IPR011990">
    <property type="entry name" value="TPR-like_helical_dom_sf"/>
</dbReference>
<dbReference type="eggNOG" id="COG0457">
    <property type="taxonomic scope" value="Bacteria"/>
</dbReference>
<organism evidence="1 2">
    <name type="scientific">Marinomonas ushuaiensis DSM 15871</name>
    <dbReference type="NCBI Taxonomy" id="1122207"/>
    <lineage>
        <taxon>Bacteria</taxon>
        <taxon>Pseudomonadati</taxon>
        <taxon>Pseudomonadota</taxon>
        <taxon>Gammaproteobacteria</taxon>
        <taxon>Oceanospirillales</taxon>
        <taxon>Oceanospirillaceae</taxon>
        <taxon>Marinomonas</taxon>
    </lineage>
</organism>
<dbReference type="SUPFAM" id="SSF48452">
    <property type="entry name" value="TPR-like"/>
    <property type="match status" value="1"/>
</dbReference>
<sequence>MKIKKLTLGQQKSASVHIKKALILFQKGEFPRALELYKKLYQLTKDPRALQLQSVCQYRLKRFEDAIRLAELALKAFHNIGQQDIATLENLTEINGVFGNLKESERYGKIVLQLKDEFTMTSFNKTNHLNVSEGFEETVLNGTKKIISFSLYGGLPRYCENAILNVEAAKLLLPDFICRFYIDDSVPGHVVTRLKDEGAEVITVDEESMSLPGTMWRFLVFDDPEVSLALCRDCDSIVSIREKPLVDEWLASKLNAHVIRDFHSHCELMLAGLFSIKAGVVSHVKQAMLGYVAKQKVNFHTDQIFLRQFFWPLIKPSLLTHDRCFQYGEFLGKSKLGEPVSSVDHIGANMGALAYNIKVDAKDNSIAVWHFVNSDGVRFAEYQSITKNKSFSASIPHDYGIKIQQGAMKLEWSIVLD</sequence>
<dbReference type="Gene3D" id="1.25.40.10">
    <property type="entry name" value="Tetratricopeptide repeat domain"/>
    <property type="match status" value="1"/>
</dbReference>
<reference evidence="1 2" key="1">
    <citation type="submission" date="2014-01" db="EMBL/GenBank/DDBJ databases">
        <title>Marinomonas ushuaiensis DSM 15871 Genome Sequencing.</title>
        <authorList>
            <person name="Lai Q."/>
            <person name="Shao Z.S."/>
        </authorList>
    </citation>
    <scope>NUCLEOTIDE SEQUENCE [LARGE SCALE GENOMIC DNA]</scope>
    <source>
        <strain evidence="1 2">DSM 15871</strain>
    </source>
</reference>
<dbReference type="OrthoDB" id="7278101at2"/>
<evidence type="ECO:0000313" key="1">
    <source>
        <dbReference type="EMBL" id="ETX09368.1"/>
    </source>
</evidence>
<comment type="caution">
    <text evidence="1">The sequence shown here is derived from an EMBL/GenBank/DDBJ whole genome shotgun (WGS) entry which is preliminary data.</text>
</comment>
<protein>
    <submittedName>
        <fullName evidence="1">Uncharacterized protein</fullName>
    </submittedName>
</protein>
<accession>X7E2H4</accession>
<dbReference type="Proteomes" id="UP000054058">
    <property type="component" value="Unassembled WGS sequence"/>
</dbReference>
<name>X7E2H4_9GAMM</name>
<dbReference type="EMBL" id="JAMB01000031">
    <property type="protein sequence ID" value="ETX09368.1"/>
    <property type="molecule type" value="Genomic_DNA"/>
</dbReference>
<dbReference type="PATRIC" id="fig|1122207.3.peg.3165"/>
<dbReference type="RefSeq" id="WP_051436408.1">
    <property type="nucleotide sequence ID" value="NZ_JAMB01000031.1"/>
</dbReference>